<evidence type="ECO:0000256" key="3">
    <source>
        <dbReference type="ARBA" id="ARBA00022723"/>
    </source>
</evidence>
<keyword evidence="2" id="KW-0001">2Fe-2S</keyword>
<accession>A0A5Q2RRA7</accession>
<keyword evidence="1" id="KW-0813">Transport</keyword>
<dbReference type="GO" id="GO:0046872">
    <property type="term" value="F:metal ion binding"/>
    <property type="evidence" value="ECO:0007669"/>
    <property type="project" value="UniProtKB-KW"/>
</dbReference>
<dbReference type="InterPro" id="IPR041854">
    <property type="entry name" value="BFD-like_2Fe2S-bd_dom_sf"/>
</dbReference>
<keyword evidence="5" id="KW-0408">Iron</keyword>
<dbReference type="InterPro" id="IPR007419">
    <property type="entry name" value="BFD-like_2Fe2S-bd_dom"/>
</dbReference>
<dbReference type="EMBL" id="CP045851">
    <property type="protein sequence ID" value="QGG97101.1"/>
    <property type="molecule type" value="Genomic_DNA"/>
</dbReference>
<dbReference type="KEGG" id="atq:GH723_12630"/>
<evidence type="ECO:0000256" key="1">
    <source>
        <dbReference type="ARBA" id="ARBA00022448"/>
    </source>
</evidence>
<dbReference type="InterPro" id="IPR052371">
    <property type="entry name" value="BFD-associated_ferredoxin"/>
</dbReference>
<comment type="similarity">
    <text evidence="8">Belongs to the Bfd family.</text>
</comment>
<evidence type="ECO:0000256" key="8">
    <source>
        <dbReference type="ARBA" id="ARBA00046332"/>
    </source>
</evidence>
<dbReference type="GO" id="GO:0051537">
    <property type="term" value="F:2 iron, 2 sulfur cluster binding"/>
    <property type="evidence" value="ECO:0007669"/>
    <property type="project" value="UniProtKB-KW"/>
</dbReference>
<gene>
    <name evidence="10" type="ORF">GH723_12630</name>
</gene>
<proteinExistence type="inferred from homology"/>
<evidence type="ECO:0000256" key="2">
    <source>
        <dbReference type="ARBA" id="ARBA00022714"/>
    </source>
</evidence>
<dbReference type="Proteomes" id="UP000334019">
    <property type="component" value="Chromosome"/>
</dbReference>
<keyword evidence="6" id="KW-0411">Iron-sulfur</keyword>
<name>A0A5Q2RRA7_9ACTN</name>
<dbReference type="Gene3D" id="1.10.10.1100">
    <property type="entry name" value="BFD-like [2Fe-2S]-binding domain"/>
    <property type="match status" value="1"/>
</dbReference>
<evidence type="ECO:0000313" key="10">
    <source>
        <dbReference type="EMBL" id="QGG97101.1"/>
    </source>
</evidence>
<keyword evidence="3" id="KW-0479">Metal-binding</keyword>
<dbReference type="PANTHER" id="PTHR37424">
    <property type="entry name" value="BACTERIOFERRITIN-ASSOCIATED FERREDOXIN"/>
    <property type="match status" value="1"/>
</dbReference>
<dbReference type="PANTHER" id="PTHR37424:SF1">
    <property type="entry name" value="BACTERIOFERRITIN-ASSOCIATED FERREDOXIN"/>
    <property type="match status" value="1"/>
</dbReference>
<evidence type="ECO:0000259" key="9">
    <source>
        <dbReference type="Pfam" id="PF04324"/>
    </source>
</evidence>
<evidence type="ECO:0000256" key="4">
    <source>
        <dbReference type="ARBA" id="ARBA00022982"/>
    </source>
</evidence>
<reference evidence="10 11" key="1">
    <citation type="submission" date="2019-11" db="EMBL/GenBank/DDBJ databases">
        <authorList>
            <person name="He Y."/>
        </authorList>
    </citation>
    <scope>NUCLEOTIDE SEQUENCE [LARGE SCALE GENOMIC DNA]</scope>
    <source>
        <strain evidence="10 11">SCSIO 58843</strain>
    </source>
</reference>
<organism evidence="10 11">
    <name type="scientific">Actinomarinicola tropica</name>
    <dbReference type="NCBI Taxonomy" id="2789776"/>
    <lineage>
        <taxon>Bacteria</taxon>
        <taxon>Bacillati</taxon>
        <taxon>Actinomycetota</taxon>
        <taxon>Acidimicrobiia</taxon>
        <taxon>Acidimicrobiales</taxon>
        <taxon>Iamiaceae</taxon>
        <taxon>Actinomarinicola</taxon>
    </lineage>
</organism>
<evidence type="ECO:0000256" key="6">
    <source>
        <dbReference type="ARBA" id="ARBA00023014"/>
    </source>
</evidence>
<dbReference type="Pfam" id="PF04324">
    <property type="entry name" value="Fer2_BFD"/>
    <property type="match status" value="1"/>
</dbReference>
<evidence type="ECO:0000256" key="5">
    <source>
        <dbReference type="ARBA" id="ARBA00023004"/>
    </source>
</evidence>
<keyword evidence="4" id="KW-0249">Electron transport</keyword>
<keyword evidence="11" id="KW-1185">Reference proteome</keyword>
<evidence type="ECO:0000256" key="7">
    <source>
        <dbReference type="ARBA" id="ARBA00039386"/>
    </source>
</evidence>
<feature type="domain" description="BFD-like [2Fe-2S]-binding" evidence="9">
    <location>
        <begin position="2"/>
        <end position="50"/>
    </location>
</feature>
<dbReference type="AlphaFoldDB" id="A0A5Q2RRA7"/>
<protein>
    <recommendedName>
        <fullName evidence="7">Bacterioferritin-associated ferredoxin</fullName>
    </recommendedName>
</protein>
<evidence type="ECO:0000313" key="11">
    <source>
        <dbReference type="Proteomes" id="UP000334019"/>
    </source>
</evidence>
<sequence>MIVCHCHAVNDATVLDAIAGGAGDVAAVGRACRAGTGCGGCHETLARLLDAAAAVEEAFVDEVVVEVRPSPARPVREAARR</sequence>